<evidence type="ECO:0000313" key="1">
    <source>
        <dbReference type="EMBL" id="QDY51676.1"/>
    </source>
</evidence>
<organism evidence="1">
    <name type="scientific">Mimiviridae sp. ChoanoV1</name>
    <dbReference type="NCBI Taxonomy" id="2596887"/>
    <lineage>
        <taxon>Viruses</taxon>
        <taxon>Varidnaviria</taxon>
        <taxon>Bamfordvirae</taxon>
        <taxon>Nucleocytoviricota</taxon>
        <taxon>Megaviricetes</taxon>
        <taxon>Imitervirales</taxon>
        <taxon>Schizomimiviridae</taxon>
    </lineage>
</organism>
<name>A0A5B8ID93_9VIRU</name>
<protein>
    <submittedName>
        <fullName evidence="1">Uncharacterized protein</fullName>
    </submittedName>
</protein>
<sequence>MTVNSKSYGKEYDGNTILLQFKNNDCVFIGSRIFKFKAQSEIIEYVSPIGLNNVPYPYAIDKENNTYLPNEKIYIKGLPKNEYNPYFYLEYDEFEKKYINKKNLKLN</sequence>
<proteinExistence type="predicted"/>
<gene>
    <name evidence="1" type="ORF">1_61</name>
</gene>
<dbReference type="EMBL" id="MK250085">
    <property type="protein sequence ID" value="QDY51676.1"/>
    <property type="molecule type" value="Genomic_DNA"/>
</dbReference>
<accession>A0A5B8ID93</accession>
<reference evidence="1" key="1">
    <citation type="submission" date="2018-11" db="EMBL/GenBank/DDBJ databases">
        <title>A distinct lineage of giant viruses engineers rhodopsin photosystems in predatory marine eukaryotes.</title>
        <authorList>
            <person name="Needham D.M."/>
            <person name="Yoshizawa S."/>
            <person name="Hosaka T."/>
            <person name="Poirier C."/>
            <person name="Choi C.-J."/>
            <person name="Hehenberger E."/>
            <person name="Irwin N.A.T."/>
            <person name="Wilken S."/>
            <person name="Yung C.-M."/>
            <person name="Bachy C."/>
            <person name="Kurihara R."/>
            <person name="Nakajima Y."/>
            <person name="Kojima K."/>
            <person name="Kimura-Someya T."/>
            <person name="Leonard G."/>
            <person name="Malmstrom R.R."/>
            <person name="Mende D."/>
            <person name="Olson D.K."/>
            <person name="Sudo Y."/>
            <person name="Sudek S."/>
            <person name="Richards T.A."/>
            <person name="DeLong E.F."/>
            <person name="Keeling P.J."/>
            <person name="Santoro A.E."/>
            <person name="Shirouzu M."/>
            <person name="Iwasaki W."/>
            <person name="Worden A.Z."/>
        </authorList>
    </citation>
    <scope>NUCLEOTIDE SEQUENCE</scope>
</reference>